<reference evidence="2" key="1">
    <citation type="journal article" date="2019" name="Int. J. Syst. Evol. Microbiol.">
        <title>The Global Catalogue of Microorganisms (GCM) 10K type strain sequencing project: providing services to taxonomists for standard genome sequencing and annotation.</title>
        <authorList>
            <consortium name="The Broad Institute Genomics Platform"/>
            <consortium name="The Broad Institute Genome Sequencing Center for Infectious Disease"/>
            <person name="Wu L."/>
            <person name="Ma J."/>
        </authorList>
    </citation>
    <scope>NUCLEOTIDE SEQUENCE [LARGE SCALE GENOMIC DNA]</scope>
    <source>
        <strain evidence="2">JCM 9371</strain>
    </source>
</reference>
<keyword evidence="2" id="KW-1185">Reference proteome</keyword>
<name>A0ABW2XN98_9ACTN</name>
<organism evidence="1 2">
    <name type="scientific">Actinomadura fibrosa</name>
    <dbReference type="NCBI Taxonomy" id="111802"/>
    <lineage>
        <taxon>Bacteria</taxon>
        <taxon>Bacillati</taxon>
        <taxon>Actinomycetota</taxon>
        <taxon>Actinomycetes</taxon>
        <taxon>Streptosporangiales</taxon>
        <taxon>Thermomonosporaceae</taxon>
        <taxon>Actinomadura</taxon>
    </lineage>
</organism>
<comment type="caution">
    <text evidence="1">The sequence shown here is derived from an EMBL/GenBank/DDBJ whole genome shotgun (WGS) entry which is preliminary data.</text>
</comment>
<dbReference type="EMBL" id="JBHTGP010000013">
    <property type="protein sequence ID" value="MFD0687993.1"/>
    <property type="molecule type" value="Genomic_DNA"/>
</dbReference>
<dbReference type="RefSeq" id="WP_165502743.1">
    <property type="nucleotide sequence ID" value="NZ_CAACUY010000015.1"/>
</dbReference>
<dbReference type="Proteomes" id="UP001597063">
    <property type="component" value="Unassembled WGS sequence"/>
</dbReference>
<evidence type="ECO:0008006" key="3">
    <source>
        <dbReference type="Google" id="ProtNLM"/>
    </source>
</evidence>
<sequence length="78" mass="8096">MSLSDLPPLDCHAHIAPEVTDPQVNALDGAMIFAMTRSPAEAAVAELRSDATIAWGYGAHPGLPAALASIGSTRHHPQ</sequence>
<gene>
    <name evidence="1" type="ORF">ACFQZM_26105</name>
</gene>
<accession>A0ABW2XN98</accession>
<proteinExistence type="predicted"/>
<evidence type="ECO:0000313" key="1">
    <source>
        <dbReference type="EMBL" id="MFD0687993.1"/>
    </source>
</evidence>
<protein>
    <recommendedName>
        <fullName evidence="3">Amidohydrolase</fullName>
    </recommendedName>
</protein>
<evidence type="ECO:0000313" key="2">
    <source>
        <dbReference type="Proteomes" id="UP001597063"/>
    </source>
</evidence>